<dbReference type="InterPro" id="IPR026307">
    <property type="entry name" value="TMEM132"/>
</dbReference>
<feature type="domain" description="Transmembrane protein TMEM132 cohesin-like" evidence="12">
    <location>
        <begin position="280"/>
        <end position="424"/>
    </location>
</feature>
<accession>A0A6P8GDE2</accession>
<evidence type="ECO:0000259" key="10">
    <source>
        <dbReference type="Pfam" id="PF15706"/>
    </source>
</evidence>
<dbReference type="InterPro" id="IPR055424">
    <property type="entry name" value="Ig_TMEM132_6th"/>
</dbReference>
<keyword evidence="16" id="KW-1185">Reference proteome</keyword>
<feature type="chain" id="PRO_5028205948" evidence="8">
    <location>
        <begin position="21"/>
        <end position="1085"/>
    </location>
</feature>
<dbReference type="InterPro" id="IPR055421">
    <property type="entry name" value="TMEM132_3rd"/>
</dbReference>
<name>A0A6P8GDE2_CLUHA</name>
<feature type="signal peptide" evidence="8">
    <location>
        <begin position="1"/>
        <end position="20"/>
    </location>
</feature>
<evidence type="ECO:0000256" key="4">
    <source>
        <dbReference type="ARBA" id="ARBA00022989"/>
    </source>
</evidence>
<evidence type="ECO:0000259" key="11">
    <source>
        <dbReference type="Pfam" id="PF16070"/>
    </source>
</evidence>
<feature type="domain" description="Transmembrane protein TMEM132 sixth" evidence="15">
    <location>
        <begin position="667"/>
        <end position="782"/>
    </location>
</feature>
<feature type="region of interest" description="Disordered" evidence="6">
    <location>
        <begin position="550"/>
        <end position="570"/>
    </location>
</feature>
<keyword evidence="8" id="KW-0732">Signal</keyword>
<dbReference type="Pfam" id="PF16070">
    <property type="entry name" value="Ig_TMEM132_4th"/>
    <property type="match status" value="1"/>
</dbReference>
<keyword evidence="3 7" id="KW-0812">Transmembrane</keyword>
<dbReference type="InterPro" id="IPR031437">
    <property type="entry name" value="Ig_TMEM132_4th"/>
</dbReference>
<protein>
    <submittedName>
        <fullName evidence="17">Transmembrane protein 132D</fullName>
    </submittedName>
</protein>
<feature type="domain" description="Transmembrane protein TMEM132 C-terminal" evidence="10">
    <location>
        <begin position="868"/>
        <end position="949"/>
    </location>
</feature>
<feature type="domain" description="Transmembrane protein family 132 fourth" evidence="11">
    <location>
        <begin position="426"/>
        <end position="523"/>
    </location>
</feature>
<dbReference type="InterPro" id="IPR031435">
    <property type="entry name" value="TMEM132_N"/>
</dbReference>
<dbReference type="Proteomes" id="UP000515152">
    <property type="component" value="Chromosome 12"/>
</dbReference>
<sequence length="1085" mass="119925">MTRLCILGYIVVLLCRVTDCRLMLDGLQRYSPMPMYLPVQYRVLNAESSFFLKEANQDIMRNSSLQARTELFFIQQAHRTPLVNASYGPYTVQQPVPMDLLGPSQFGSLSSATASASPSSPPLFTFNWKVQTYIISERIYPSWPKVQVLFYVSGRDWDDYTAVDRLPCVRMFAFYETQEVRGTCRLKGELGMCVAELEPLASWFSPPSVVPGKQRAPEQAEGTPVELYYMVQFTDGGECNPEDSRKPAGIRAAPQPGPMGYFSGPTPMRRIGSVRLYQPLSELRLDSTFVVMLPSRPMRQRETVSAFLAASTLSPLDIFTLRVKLKDGVAFLGARASNPAQWTVSQDARSEGHRVVTLHCRRKDANYGQRMEAAFQKVLQVDLEVNGLLDPLSIRTVTWQVEYPLTRTLSDEIQTLIRLAPQDLGGIVPLAMDTEILNTAVLNGRTVAVPVKVVTVGTDGSVTDVTESVECRSTDEDVVKVSERCDYVFVNGKETGGRVRMLVNFTYSYLSAQLEVSVWMPRLPLHIELSDSELSQIKGWRVPVSANQRFGKEDKEEEEDERARKERGCGPQYQSSTVRVLTHFAAEPAERGGGGPTDFLLGSDWQVDVTELVRESIRVLDWRVARLQEGAVLMGMDAGTTKVQVMSPLSDLVLAERVVRVLDDKVSITELGVQLVSGLALNLQLSPGSNRAIVATATTQELMQSLKQEALISAWLQFSDGSMTPLDLYDPGLFMLSATSLNERVVAVRQDPVWKWPVIVTKGEGQGQLVRVEMFNPEACQKSKRRSVLATGTGSVHIRFGRDDDAAEGRSGDRRYRPNAPYYGGSISDVEAGIMNRGSTTKTAAPGRPSGGRLSADAGLNVPVDFSEFPTQAELPSGRSTDDELLQTRRGLSDLEIGMYALLGVFCLAILVFLINCISYALKYRNKQLPLDGQETMAHAHDWVWLGHEGELLEGPHGLCLQQEDLGSILDSGLGLEEGSQLLNGVSMQKSVQGQVHRSALDMGVCPGKEHKSESLNSPTTKRKRVKFTTFGSSKSNNGCPAISPLVLAQNNDIKWVCPDIELGDSKELRNYMERLNENASKSLA</sequence>
<evidence type="ECO:0000256" key="8">
    <source>
        <dbReference type="SAM" id="SignalP"/>
    </source>
</evidence>
<feature type="transmembrane region" description="Helical" evidence="7">
    <location>
        <begin position="897"/>
        <end position="922"/>
    </location>
</feature>
<evidence type="ECO:0000313" key="16">
    <source>
        <dbReference type="Proteomes" id="UP000515152"/>
    </source>
</evidence>
<evidence type="ECO:0000259" key="15">
    <source>
        <dbReference type="Pfam" id="PF23487"/>
    </source>
</evidence>
<proteinExistence type="inferred from homology"/>
<feature type="domain" description="Transmembrane protein TMEM132 fifth" evidence="14">
    <location>
        <begin position="527"/>
        <end position="666"/>
    </location>
</feature>
<dbReference type="KEGG" id="char:105909119"/>
<dbReference type="Pfam" id="PF23487">
    <property type="entry name" value="Ig_TMEM132_6th"/>
    <property type="match status" value="1"/>
</dbReference>
<feature type="domain" description="Transmembrane protein TMEM132 N-terminal" evidence="9">
    <location>
        <begin position="39"/>
        <end position="101"/>
    </location>
</feature>
<evidence type="ECO:0000256" key="6">
    <source>
        <dbReference type="SAM" id="MobiDB-lite"/>
    </source>
</evidence>
<evidence type="ECO:0000259" key="14">
    <source>
        <dbReference type="Pfam" id="PF23486"/>
    </source>
</evidence>
<dbReference type="InterPro" id="IPR055423">
    <property type="entry name" value="Ig_TMEM132_5th"/>
</dbReference>
<dbReference type="GO" id="GO:0016020">
    <property type="term" value="C:membrane"/>
    <property type="evidence" value="ECO:0007669"/>
    <property type="project" value="UniProtKB-SubCell"/>
</dbReference>
<organism evidence="16 17">
    <name type="scientific">Clupea harengus</name>
    <name type="common">Atlantic herring</name>
    <dbReference type="NCBI Taxonomy" id="7950"/>
    <lineage>
        <taxon>Eukaryota</taxon>
        <taxon>Metazoa</taxon>
        <taxon>Chordata</taxon>
        <taxon>Craniata</taxon>
        <taxon>Vertebrata</taxon>
        <taxon>Euteleostomi</taxon>
        <taxon>Actinopterygii</taxon>
        <taxon>Neopterygii</taxon>
        <taxon>Teleostei</taxon>
        <taxon>Clupei</taxon>
        <taxon>Clupeiformes</taxon>
        <taxon>Clupeoidei</taxon>
        <taxon>Clupeidae</taxon>
        <taxon>Clupea</taxon>
    </lineage>
</organism>
<dbReference type="Pfam" id="PF23481">
    <property type="entry name" value="Ig_TMEM132_2nd"/>
    <property type="match status" value="1"/>
</dbReference>
<evidence type="ECO:0000256" key="5">
    <source>
        <dbReference type="ARBA" id="ARBA00023136"/>
    </source>
</evidence>
<comment type="subcellular location">
    <subcellularLocation>
        <location evidence="1">Membrane</location>
        <topology evidence="1">Single-pass type I membrane protein</topology>
    </subcellularLocation>
</comment>
<dbReference type="AlphaFoldDB" id="A0A6P8GDE2"/>
<dbReference type="PANTHER" id="PTHR13388:SF25">
    <property type="entry name" value="SI:DKEY-112M2.1"/>
    <property type="match status" value="1"/>
</dbReference>
<dbReference type="RefSeq" id="XP_031433507.1">
    <property type="nucleotide sequence ID" value="XM_031577647.2"/>
</dbReference>
<dbReference type="PANTHER" id="PTHR13388">
    <property type="entry name" value="DETONATOR, ISOFORM E"/>
    <property type="match status" value="1"/>
</dbReference>
<reference evidence="17" key="1">
    <citation type="submission" date="2025-08" db="UniProtKB">
        <authorList>
            <consortium name="RefSeq"/>
        </authorList>
    </citation>
    <scope>IDENTIFICATION</scope>
</reference>
<keyword evidence="5 7" id="KW-0472">Membrane</keyword>
<dbReference type="GeneID" id="105909119"/>
<comment type="similarity">
    <text evidence="2">Belongs to the TMEM132 family.</text>
</comment>
<evidence type="ECO:0000313" key="17">
    <source>
        <dbReference type="RefSeq" id="XP_031433507.1"/>
    </source>
</evidence>
<dbReference type="Pfam" id="PF15705">
    <property type="entry name" value="TMEM132_N"/>
    <property type="match status" value="1"/>
</dbReference>
<dbReference type="Pfam" id="PF23039">
    <property type="entry name" value="TMEM132_3rd"/>
    <property type="match status" value="1"/>
</dbReference>
<evidence type="ECO:0000259" key="13">
    <source>
        <dbReference type="Pfam" id="PF23481"/>
    </source>
</evidence>
<evidence type="ECO:0000256" key="3">
    <source>
        <dbReference type="ARBA" id="ARBA00022692"/>
    </source>
</evidence>
<dbReference type="InterPro" id="IPR055422">
    <property type="entry name" value="Ig_TMEM132_2nd"/>
</dbReference>
<evidence type="ECO:0000259" key="12">
    <source>
        <dbReference type="Pfam" id="PF23039"/>
    </source>
</evidence>
<dbReference type="Pfam" id="PF15706">
    <property type="entry name" value="TMEM132_C"/>
    <property type="match status" value="1"/>
</dbReference>
<feature type="domain" description="Transmembrane protein TMEM132 second Ig-like" evidence="13">
    <location>
        <begin position="129"/>
        <end position="252"/>
    </location>
</feature>
<evidence type="ECO:0000259" key="9">
    <source>
        <dbReference type="Pfam" id="PF15705"/>
    </source>
</evidence>
<keyword evidence="4 7" id="KW-1133">Transmembrane helix</keyword>
<evidence type="ECO:0000256" key="1">
    <source>
        <dbReference type="ARBA" id="ARBA00004479"/>
    </source>
</evidence>
<gene>
    <name evidence="17" type="primary">si:dkey-112m2.1</name>
</gene>
<evidence type="ECO:0000256" key="7">
    <source>
        <dbReference type="SAM" id="Phobius"/>
    </source>
</evidence>
<dbReference type="InterPro" id="IPR031436">
    <property type="entry name" value="TMEM132_C"/>
</dbReference>
<dbReference type="Pfam" id="PF23486">
    <property type="entry name" value="Ig_TMEM132_5th"/>
    <property type="match status" value="1"/>
</dbReference>
<evidence type="ECO:0000256" key="2">
    <source>
        <dbReference type="ARBA" id="ARBA00006166"/>
    </source>
</evidence>
<dbReference type="OrthoDB" id="10026202at2759"/>